<gene>
    <name evidence="15" type="primary">LOC112055822</name>
</gene>
<dbReference type="PROSITE" id="PS50089">
    <property type="entry name" value="ZF_RING_2"/>
    <property type="match status" value="1"/>
</dbReference>
<dbReference type="InterPro" id="IPR000253">
    <property type="entry name" value="FHA_dom"/>
</dbReference>
<feature type="compositionally biased region" description="Acidic residues" evidence="10">
    <location>
        <begin position="578"/>
        <end position="594"/>
    </location>
</feature>
<dbReference type="GO" id="GO:0005634">
    <property type="term" value="C:nucleus"/>
    <property type="evidence" value="ECO:0007669"/>
    <property type="project" value="TreeGrafter"/>
</dbReference>
<dbReference type="InterPro" id="IPR008984">
    <property type="entry name" value="SMAD_FHA_dom_sf"/>
</dbReference>
<feature type="region of interest" description="Disordered" evidence="10">
    <location>
        <begin position="606"/>
        <end position="663"/>
    </location>
</feature>
<feature type="region of interest" description="Disordered" evidence="10">
    <location>
        <begin position="542"/>
        <end position="594"/>
    </location>
</feature>
<evidence type="ECO:0000259" key="13">
    <source>
        <dbReference type="PROSITE" id="PS50158"/>
    </source>
</evidence>
<keyword evidence="9" id="KW-0175">Coiled coil</keyword>
<feature type="domain" description="FHA" evidence="11">
    <location>
        <begin position="31"/>
        <end position="79"/>
    </location>
</feature>
<feature type="coiled-coil region" evidence="9">
    <location>
        <begin position="172"/>
        <end position="451"/>
    </location>
</feature>
<keyword evidence="14" id="KW-1185">Reference proteome</keyword>
<dbReference type="SMART" id="SM00184">
    <property type="entry name" value="RING"/>
    <property type="match status" value="1"/>
</dbReference>
<feature type="domain" description="RING-type" evidence="12">
    <location>
        <begin position="477"/>
        <end position="515"/>
    </location>
</feature>
<dbReference type="Pfam" id="PF13920">
    <property type="entry name" value="zf-C3HC4_3"/>
    <property type="match status" value="1"/>
</dbReference>
<evidence type="ECO:0000259" key="12">
    <source>
        <dbReference type="PROSITE" id="PS50089"/>
    </source>
</evidence>
<evidence type="ECO:0000256" key="10">
    <source>
        <dbReference type="SAM" id="MobiDB-lite"/>
    </source>
</evidence>
<proteinExistence type="inferred from homology"/>
<dbReference type="PROSITE" id="PS00518">
    <property type="entry name" value="ZF_RING_1"/>
    <property type="match status" value="1"/>
</dbReference>
<dbReference type="SMART" id="SM00240">
    <property type="entry name" value="FHA"/>
    <property type="match status" value="1"/>
</dbReference>
<dbReference type="OrthoDB" id="5330228at2759"/>
<dbReference type="PROSITE" id="PS50158">
    <property type="entry name" value="ZF_CCHC"/>
    <property type="match status" value="1"/>
</dbReference>
<reference evidence="15" key="1">
    <citation type="submission" date="2025-08" db="UniProtKB">
        <authorList>
            <consortium name="RefSeq"/>
        </authorList>
    </citation>
    <scope>IDENTIFICATION</scope>
</reference>
<dbReference type="PROSITE" id="PS50006">
    <property type="entry name" value="FHA_DOMAIN"/>
    <property type="match status" value="1"/>
</dbReference>
<dbReference type="InterPro" id="IPR036875">
    <property type="entry name" value="Znf_CCHC_sf"/>
</dbReference>
<dbReference type="CDD" id="cd00060">
    <property type="entry name" value="FHA"/>
    <property type="match status" value="1"/>
</dbReference>
<evidence type="ECO:0000313" key="14">
    <source>
        <dbReference type="Proteomes" id="UP001652582"/>
    </source>
</evidence>
<evidence type="ECO:0000256" key="3">
    <source>
        <dbReference type="ARBA" id="ARBA00022679"/>
    </source>
</evidence>
<dbReference type="Gene3D" id="2.60.200.20">
    <property type="match status" value="1"/>
</dbReference>
<evidence type="ECO:0000256" key="4">
    <source>
        <dbReference type="ARBA" id="ARBA00022723"/>
    </source>
</evidence>
<dbReference type="GO" id="GO:0035861">
    <property type="term" value="C:site of double-strand break"/>
    <property type="evidence" value="ECO:0007669"/>
    <property type="project" value="TreeGrafter"/>
</dbReference>
<feature type="domain" description="CCHC-type" evidence="13">
    <location>
        <begin position="674"/>
        <end position="689"/>
    </location>
</feature>
<evidence type="ECO:0000256" key="5">
    <source>
        <dbReference type="ARBA" id="ARBA00022771"/>
    </source>
</evidence>
<keyword evidence="3" id="KW-0808">Transferase</keyword>
<dbReference type="GO" id="GO:0008270">
    <property type="term" value="F:zinc ion binding"/>
    <property type="evidence" value="ECO:0007669"/>
    <property type="project" value="UniProtKB-KW"/>
</dbReference>
<dbReference type="KEGG" id="bany:112055822"/>
<dbReference type="GO" id="GO:0005829">
    <property type="term" value="C:cytosol"/>
    <property type="evidence" value="ECO:0007669"/>
    <property type="project" value="TreeGrafter"/>
</dbReference>
<dbReference type="InterPro" id="IPR001878">
    <property type="entry name" value="Znf_CCHC"/>
</dbReference>
<dbReference type="Proteomes" id="UP001652582">
    <property type="component" value="Chromosome 9"/>
</dbReference>
<keyword evidence="4" id="KW-0479">Metal-binding</keyword>
<comment type="similarity">
    <text evidence="1">Belongs to the CHFR family.</text>
</comment>
<keyword evidence="6" id="KW-0833">Ubl conjugation pathway</keyword>
<dbReference type="GO" id="GO:0070936">
    <property type="term" value="P:protein K48-linked ubiquitination"/>
    <property type="evidence" value="ECO:0007669"/>
    <property type="project" value="TreeGrafter"/>
</dbReference>
<evidence type="ECO:0000256" key="6">
    <source>
        <dbReference type="ARBA" id="ARBA00022786"/>
    </source>
</evidence>
<keyword evidence="5 8" id="KW-0863">Zinc-finger</keyword>
<dbReference type="PANTHER" id="PTHR15067:SF4">
    <property type="entry name" value="E3 UBIQUITIN-PROTEIN LIGASE RNF8"/>
    <property type="match status" value="1"/>
</dbReference>
<evidence type="ECO:0000259" key="11">
    <source>
        <dbReference type="PROSITE" id="PS50006"/>
    </source>
</evidence>
<name>A0A6J1NVU9_BICAN</name>
<feature type="compositionally biased region" description="Basic and acidic residues" evidence="10">
    <location>
        <begin position="542"/>
        <end position="561"/>
    </location>
</feature>
<dbReference type="InterPro" id="IPR001841">
    <property type="entry name" value="Znf_RING"/>
</dbReference>
<dbReference type="GO" id="GO:0000151">
    <property type="term" value="C:ubiquitin ligase complex"/>
    <property type="evidence" value="ECO:0007669"/>
    <property type="project" value="TreeGrafter"/>
</dbReference>
<dbReference type="RefSeq" id="XP_023951835.1">
    <property type="nucleotide sequence ID" value="XM_024096067.2"/>
</dbReference>
<accession>A0A6J1NVU9</accession>
<dbReference type="GO" id="GO:0042393">
    <property type="term" value="F:histone binding"/>
    <property type="evidence" value="ECO:0007669"/>
    <property type="project" value="TreeGrafter"/>
</dbReference>
<dbReference type="GO" id="GO:0006511">
    <property type="term" value="P:ubiquitin-dependent protein catabolic process"/>
    <property type="evidence" value="ECO:0007669"/>
    <property type="project" value="TreeGrafter"/>
</dbReference>
<dbReference type="PANTHER" id="PTHR15067">
    <property type="entry name" value="E3 UBIQUITIN-PROTEIN LIGASE RNF8"/>
    <property type="match status" value="1"/>
</dbReference>
<dbReference type="GO" id="GO:0061630">
    <property type="term" value="F:ubiquitin protein ligase activity"/>
    <property type="evidence" value="ECO:0007669"/>
    <property type="project" value="TreeGrafter"/>
</dbReference>
<dbReference type="GO" id="GO:0003676">
    <property type="term" value="F:nucleic acid binding"/>
    <property type="evidence" value="ECO:0007669"/>
    <property type="project" value="InterPro"/>
</dbReference>
<evidence type="ECO:0000256" key="2">
    <source>
        <dbReference type="ARBA" id="ARBA00017908"/>
    </source>
</evidence>
<dbReference type="CDD" id="cd16535">
    <property type="entry name" value="RING-HC_RNF8"/>
    <property type="match status" value="1"/>
</dbReference>
<dbReference type="SUPFAM" id="SSF57756">
    <property type="entry name" value="Retrovirus zinc finger-like domains"/>
    <property type="match status" value="1"/>
</dbReference>
<protein>
    <recommendedName>
        <fullName evidence="2">E3 ubiquitin-protein ligase CHFR</fullName>
    </recommendedName>
</protein>
<dbReference type="SUPFAM" id="SSF57850">
    <property type="entry name" value="RING/U-box"/>
    <property type="match status" value="1"/>
</dbReference>
<dbReference type="Gene3D" id="3.30.40.10">
    <property type="entry name" value="Zinc/RING finger domain, C3HC4 (zinc finger)"/>
    <property type="match status" value="1"/>
</dbReference>
<dbReference type="Pfam" id="PF00498">
    <property type="entry name" value="FHA"/>
    <property type="match status" value="1"/>
</dbReference>
<dbReference type="AlphaFoldDB" id="A0A6J1NVU9"/>
<evidence type="ECO:0000256" key="9">
    <source>
        <dbReference type="SAM" id="Coils"/>
    </source>
</evidence>
<dbReference type="GO" id="GO:0006302">
    <property type="term" value="P:double-strand break repair"/>
    <property type="evidence" value="ECO:0007669"/>
    <property type="project" value="TreeGrafter"/>
</dbReference>
<dbReference type="InterPro" id="IPR017907">
    <property type="entry name" value="Znf_RING_CS"/>
</dbReference>
<evidence type="ECO:0000256" key="8">
    <source>
        <dbReference type="PROSITE-ProRule" id="PRU00047"/>
    </source>
</evidence>
<keyword evidence="7" id="KW-0862">Zinc</keyword>
<organism evidence="14 15">
    <name type="scientific">Bicyclus anynana</name>
    <name type="common">Squinting bush brown butterfly</name>
    <dbReference type="NCBI Taxonomy" id="110368"/>
    <lineage>
        <taxon>Eukaryota</taxon>
        <taxon>Metazoa</taxon>
        <taxon>Ecdysozoa</taxon>
        <taxon>Arthropoda</taxon>
        <taxon>Hexapoda</taxon>
        <taxon>Insecta</taxon>
        <taxon>Pterygota</taxon>
        <taxon>Neoptera</taxon>
        <taxon>Endopterygota</taxon>
        <taxon>Lepidoptera</taxon>
        <taxon>Glossata</taxon>
        <taxon>Ditrysia</taxon>
        <taxon>Papilionoidea</taxon>
        <taxon>Nymphalidae</taxon>
        <taxon>Satyrinae</taxon>
        <taxon>Satyrini</taxon>
        <taxon>Mycalesina</taxon>
        <taxon>Bicyclus</taxon>
    </lineage>
</organism>
<sequence length="693" mass="80671">MQEIFPTLVSCKPLQNDFKCLQQIVVNSEKFTIGRGPHNNLNIPYLAISRNHCNLIKNDNNWILEDHSTFGLYINGVKLGKGNRKQVNHHDVITLDDSKEFVYKFLNEDAQLMPSSVKRIKLEPEEDHKDIINDMKMKFEESQNHEMKHIEHKIENTKHIKTTNMILKEQLQLDMKREIKKLEKECAAKIENLKGEKNEVERQKVLLIQERDTQLATLKENMERKIAELMEQIRKHTEIESELIVENNLLKEKMLKEREEFLSELNRESSLKQDMLNKLEAKMKEQEEVRLKEKQEFELILQKETEQLRLAKEKEVNELVEQKKQKELELMEELKNIKKNLEEQEMQKLEVQQQYNNHLDEIQKTKESDKLKLEQMHTKLNEAQENAQKAIEDLKKKIADREVELKTLAVERIKQQAEQSSEVISSLQDQLEKVRNQLHSVESENVKLLQNTTDKMEGTSKQTLTEFGEIMESELQCSICAELFVSAIVLNCSHTFCKYCITMWKKKKAECPICRTLITSESKSLVLDSFIEKMVQNLTEEMKQKRKDMLQSREEQEREMKQPSTSNRRRGSSYGSEGDFEYLEEEEESEGYEEYEDYEALHHYDPGDEEYWDDFGSNTDSDSGPDFDFGILEPNSGQSDNATGAGAGGSDNSGSRHRGRVPGRPGAYYGGYGRCFTCGARGHWAPGCPLRGD</sequence>
<dbReference type="SUPFAM" id="SSF49879">
    <property type="entry name" value="SMAD/FHA domain"/>
    <property type="match status" value="1"/>
</dbReference>
<dbReference type="GeneID" id="112055822"/>
<evidence type="ECO:0000256" key="1">
    <source>
        <dbReference type="ARBA" id="ARBA00005797"/>
    </source>
</evidence>
<evidence type="ECO:0000313" key="15">
    <source>
        <dbReference type="RefSeq" id="XP_023951835.1"/>
    </source>
</evidence>
<evidence type="ECO:0000256" key="7">
    <source>
        <dbReference type="ARBA" id="ARBA00022833"/>
    </source>
</evidence>
<dbReference type="InterPro" id="IPR013083">
    <property type="entry name" value="Znf_RING/FYVE/PHD"/>
</dbReference>